<dbReference type="RefSeq" id="WP_221029921.1">
    <property type="nucleotide sequence ID" value="NZ_CP139781.1"/>
</dbReference>
<dbReference type="EMBL" id="CP139781">
    <property type="protein sequence ID" value="WRQ89388.1"/>
    <property type="molecule type" value="Genomic_DNA"/>
</dbReference>
<name>A0ABZ1CD30_9BACT</name>
<evidence type="ECO:0000256" key="2">
    <source>
        <dbReference type="SAM" id="SignalP"/>
    </source>
</evidence>
<dbReference type="Proteomes" id="UP000738431">
    <property type="component" value="Chromosome"/>
</dbReference>
<evidence type="ECO:0008006" key="5">
    <source>
        <dbReference type="Google" id="ProtNLM"/>
    </source>
</evidence>
<feature type="chain" id="PRO_5046174019" description="PEP-CTERM protein-sorting domain-containing protein" evidence="2">
    <location>
        <begin position="25"/>
        <end position="273"/>
    </location>
</feature>
<evidence type="ECO:0000313" key="4">
    <source>
        <dbReference type="Proteomes" id="UP000738431"/>
    </source>
</evidence>
<keyword evidence="1" id="KW-0812">Transmembrane</keyword>
<evidence type="ECO:0000256" key="1">
    <source>
        <dbReference type="SAM" id="Phobius"/>
    </source>
</evidence>
<reference evidence="3 4" key="1">
    <citation type="submission" date="2023-12" db="EMBL/GenBank/DDBJ databases">
        <title>Description of an unclassified Opitutus bacterium of Verrucomicrobiota.</title>
        <authorList>
            <person name="Zhang D.-F."/>
        </authorList>
    </citation>
    <scope>NUCLEOTIDE SEQUENCE [LARGE SCALE GENOMIC DNA]</scope>
    <source>
        <strain evidence="3 4">WL0086</strain>
    </source>
</reference>
<accession>A0ABZ1CD30</accession>
<keyword evidence="2" id="KW-0732">Signal</keyword>
<feature type="transmembrane region" description="Helical" evidence="1">
    <location>
        <begin position="250"/>
        <end position="267"/>
    </location>
</feature>
<keyword evidence="4" id="KW-1185">Reference proteome</keyword>
<keyword evidence="1" id="KW-1133">Transmembrane helix</keyword>
<protein>
    <recommendedName>
        <fullName evidence="5">PEP-CTERM protein-sorting domain-containing protein</fullName>
    </recommendedName>
</protein>
<organism evidence="3 4">
    <name type="scientific">Actomonas aquatica</name>
    <dbReference type="NCBI Taxonomy" id="2866162"/>
    <lineage>
        <taxon>Bacteria</taxon>
        <taxon>Pseudomonadati</taxon>
        <taxon>Verrucomicrobiota</taxon>
        <taxon>Opitutia</taxon>
        <taxon>Opitutales</taxon>
        <taxon>Opitutaceae</taxon>
        <taxon>Actomonas</taxon>
    </lineage>
</organism>
<sequence length="273" mass="29391">MNTLKPPQFLILAIALLPARILFAQATVFSASSPDGSWIDASIYSQPSLEPFDFGAQITVDPSSLTISFDEVVFSLPAFSATNAFSFTNGFGQTDDYTITAEVDVSSFRVTMPERSFDLVAGTGGIYVAQNSYAYSPSTSSAVVEGSFSGSYSVVGPNGTTSGSFDSQMDDLIYYAFPARLDTSDWPNQLTFESAYNFMFGVSQDLVTVEVDGRSISAGVQSWTFNAQMSIGPAFIPGQLENLTAVPEPSAFATIFALVALGWVLFLRRREGR</sequence>
<gene>
    <name evidence="3" type="ORF">K1X11_008200</name>
</gene>
<proteinExistence type="predicted"/>
<feature type="signal peptide" evidence="2">
    <location>
        <begin position="1"/>
        <end position="24"/>
    </location>
</feature>
<keyword evidence="1" id="KW-0472">Membrane</keyword>
<evidence type="ECO:0000313" key="3">
    <source>
        <dbReference type="EMBL" id="WRQ89388.1"/>
    </source>
</evidence>